<dbReference type="NCBIfam" id="TIGR01200">
    <property type="entry name" value="GLPGLI"/>
    <property type="match status" value="1"/>
</dbReference>
<dbReference type="OrthoDB" id="1440774at2"/>
<dbReference type="STRING" id="1416779.SAMN05444409_3023"/>
<name>A0A1N6IUT0_9FLAO</name>
<reference evidence="3" key="1">
    <citation type="submission" date="2016-11" db="EMBL/GenBank/DDBJ databases">
        <authorList>
            <person name="Varghese N."/>
            <person name="Submissions S."/>
        </authorList>
    </citation>
    <scope>NUCLEOTIDE SEQUENCE [LARGE SCALE GENOMIC DNA]</scope>
    <source>
        <strain evidence="3">DSM 27623</strain>
    </source>
</reference>
<dbReference type="RefSeq" id="WP_074236153.1">
    <property type="nucleotide sequence ID" value="NZ_FSRK01000002.1"/>
</dbReference>
<feature type="compositionally biased region" description="Gly residues" evidence="1">
    <location>
        <begin position="265"/>
        <end position="282"/>
    </location>
</feature>
<keyword evidence="3" id="KW-1185">Reference proteome</keyword>
<feature type="region of interest" description="Disordered" evidence="1">
    <location>
        <begin position="262"/>
        <end position="324"/>
    </location>
</feature>
<sequence>MKKIFILMMLFFFFGEMMSQTERYVYRTEVNPDTINLVDMKVETTFLDVKNNQSLFISESKLLRDSLVAVLKSQGNLDVKKSKKNKQEFPKLANGKSIQPTFFEYFIKKNYENRAINLVENIGSRQVYYQEDRKMNWDVSQQTSDFNGYKVQKATVNFGGRTWTAWFAPEIKISDGPYKLSGLPGLILKLEDDKGDYKFNFVKKISIPNTFTEDIKADARKSTRINFQGDKASVKMEMAKSKDSEIDLDNFNPGGGRGMHQRGGMNSGFGGQPGQGMNGGTPGNEVGNGQADIQMGNSQGNSGGNNASTINFGNSNPIELSNKY</sequence>
<dbReference type="Pfam" id="PF09697">
    <property type="entry name" value="Porph_ging"/>
    <property type="match status" value="1"/>
</dbReference>
<dbReference type="Proteomes" id="UP000185207">
    <property type="component" value="Unassembled WGS sequence"/>
</dbReference>
<dbReference type="EMBL" id="FSRK01000002">
    <property type="protein sequence ID" value="SIO35767.1"/>
    <property type="molecule type" value="Genomic_DNA"/>
</dbReference>
<evidence type="ECO:0000256" key="1">
    <source>
        <dbReference type="SAM" id="MobiDB-lite"/>
    </source>
</evidence>
<feature type="compositionally biased region" description="Polar residues" evidence="1">
    <location>
        <begin position="307"/>
        <end position="324"/>
    </location>
</feature>
<protein>
    <submittedName>
        <fullName evidence="2">GLPGLI family protein</fullName>
    </submittedName>
</protein>
<gene>
    <name evidence="2" type="ORF">SAMN05444409_3023</name>
</gene>
<evidence type="ECO:0000313" key="2">
    <source>
        <dbReference type="EMBL" id="SIO35767.1"/>
    </source>
</evidence>
<feature type="compositionally biased region" description="Low complexity" evidence="1">
    <location>
        <begin position="296"/>
        <end position="306"/>
    </location>
</feature>
<dbReference type="AlphaFoldDB" id="A0A1N6IUT0"/>
<evidence type="ECO:0000313" key="3">
    <source>
        <dbReference type="Proteomes" id="UP000185207"/>
    </source>
</evidence>
<accession>A0A1N6IUT0</accession>
<proteinExistence type="predicted"/>
<organism evidence="2 3">
    <name type="scientific">Epilithonimonas zeae</name>
    <dbReference type="NCBI Taxonomy" id="1416779"/>
    <lineage>
        <taxon>Bacteria</taxon>
        <taxon>Pseudomonadati</taxon>
        <taxon>Bacteroidota</taxon>
        <taxon>Flavobacteriia</taxon>
        <taxon>Flavobacteriales</taxon>
        <taxon>Weeksellaceae</taxon>
        <taxon>Chryseobacterium group</taxon>
        <taxon>Epilithonimonas</taxon>
    </lineage>
</organism>
<dbReference type="InterPro" id="IPR005901">
    <property type="entry name" value="GLPGLI"/>
</dbReference>